<accession>A0A5C3MIA5</accession>
<proteinExistence type="predicted"/>
<dbReference type="Proteomes" id="UP000308652">
    <property type="component" value="Unassembled WGS sequence"/>
</dbReference>
<sequence>MSNTLHTSQGQSSNKALSSPIKSLAPELLGAIFEEAKPHWRRSRLSTPFEIILSHVCRNWRGVVTSMPSMWTTMEFYSLQSRERVSSYLQRAGALPLDIRLDLYSLDKDLRQGTATLPTLDSIIDLILPHIQRCRSLLLLTYYEASIYHILSHLAGVDAPVLERLRVNFCVSAVLSWSDLSMSDLGSITLFSGRAPRLTFLETEMPSIMPPLTYLTTLHLHGLHQNSPITYEYMLELATNASALQNLSIRGLTLITSWPLDFMNPSFQMKELRSLLVGDDGPLSVKLLLSVNAPQLKSLWLECSFDSFASFFESPQIDGRNKFPALEYLTLHDTDSYQLSAFANSFPSIKYLHLSYPHLFNVKYLESALLRASGNPEIPPWRQLHTMIIRTRNEVHSGRLFDVLFRAIPARKLTGRPILQLLLDRDLLRLAIKATTVIPEFSVAMSQLDTINYREPWWLMSHEDTPDRL</sequence>
<dbReference type="InterPro" id="IPR032675">
    <property type="entry name" value="LRR_dom_sf"/>
</dbReference>
<dbReference type="Gene3D" id="1.20.1280.50">
    <property type="match status" value="1"/>
</dbReference>
<organism evidence="1 2">
    <name type="scientific">Crucibulum laeve</name>
    <dbReference type="NCBI Taxonomy" id="68775"/>
    <lineage>
        <taxon>Eukaryota</taxon>
        <taxon>Fungi</taxon>
        <taxon>Dikarya</taxon>
        <taxon>Basidiomycota</taxon>
        <taxon>Agaricomycotina</taxon>
        <taxon>Agaricomycetes</taxon>
        <taxon>Agaricomycetidae</taxon>
        <taxon>Agaricales</taxon>
        <taxon>Agaricineae</taxon>
        <taxon>Nidulariaceae</taxon>
        <taxon>Crucibulum</taxon>
    </lineage>
</organism>
<dbReference type="OrthoDB" id="3023006at2759"/>
<dbReference type="SUPFAM" id="SSF52047">
    <property type="entry name" value="RNI-like"/>
    <property type="match status" value="1"/>
</dbReference>
<dbReference type="EMBL" id="ML213590">
    <property type="protein sequence ID" value="TFK44910.1"/>
    <property type="molecule type" value="Genomic_DNA"/>
</dbReference>
<protein>
    <recommendedName>
        <fullName evidence="3">F-box domain-containing protein</fullName>
    </recommendedName>
</protein>
<reference evidence="1 2" key="1">
    <citation type="journal article" date="2019" name="Nat. Ecol. Evol.">
        <title>Megaphylogeny resolves global patterns of mushroom evolution.</title>
        <authorList>
            <person name="Varga T."/>
            <person name="Krizsan K."/>
            <person name="Foldi C."/>
            <person name="Dima B."/>
            <person name="Sanchez-Garcia M."/>
            <person name="Sanchez-Ramirez S."/>
            <person name="Szollosi G.J."/>
            <person name="Szarkandi J.G."/>
            <person name="Papp V."/>
            <person name="Albert L."/>
            <person name="Andreopoulos W."/>
            <person name="Angelini C."/>
            <person name="Antonin V."/>
            <person name="Barry K.W."/>
            <person name="Bougher N.L."/>
            <person name="Buchanan P."/>
            <person name="Buyck B."/>
            <person name="Bense V."/>
            <person name="Catcheside P."/>
            <person name="Chovatia M."/>
            <person name="Cooper J."/>
            <person name="Damon W."/>
            <person name="Desjardin D."/>
            <person name="Finy P."/>
            <person name="Geml J."/>
            <person name="Haridas S."/>
            <person name="Hughes K."/>
            <person name="Justo A."/>
            <person name="Karasinski D."/>
            <person name="Kautmanova I."/>
            <person name="Kiss B."/>
            <person name="Kocsube S."/>
            <person name="Kotiranta H."/>
            <person name="LaButti K.M."/>
            <person name="Lechner B.E."/>
            <person name="Liimatainen K."/>
            <person name="Lipzen A."/>
            <person name="Lukacs Z."/>
            <person name="Mihaltcheva S."/>
            <person name="Morgado L.N."/>
            <person name="Niskanen T."/>
            <person name="Noordeloos M.E."/>
            <person name="Ohm R.A."/>
            <person name="Ortiz-Santana B."/>
            <person name="Ovrebo C."/>
            <person name="Racz N."/>
            <person name="Riley R."/>
            <person name="Savchenko A."/>
            <person name="Shiryaev A."/>
            <person name="Soop K."/>
            <person name="Spirin V."/>
            <person name="Szebenyi C."/>
            <person name="Tomsovsky M."/>
            <person name="Tulloss R.E."/>
            <person name="Uehling J."/>
            <person name="Grigoriev I.V."/>
            <person name="Vagvolgyi C."/>
            <person name="Papp T."/>
            <person name="Martin F.M."/>
            <person name="Miettinen O."/>
            <person name="Hibbett D.S."/>
            <person name="Nagy L.G."/>
        </authorList>
    </citation>
    <scope>NUCLEOTIDE SEQUENCE [LARGE SCALE GENOMIC DNA]</scope>
    <source>
        <strain evidence="1 2">CBS 166.37</strain>
    </source>
</reference>
<evidence type="ECO:0000313" key="1">
    <source>
        <dbReference type="EMBL" id="TFK44910.1"/>
    </source>
</evidence>
<dbReference type="Gene3D" id="3.80.10.10">
    <property type="entry name" value="Ribonuclease Inhibitor"/>
    <property type="match status" value="1"/>
</dbReference>
<evidence type="ECO:0008006" key="3">
    <source>
        <dbReference type="Google" id="ProtNLM"/>
    </source>
</evidence>
<dbReference type="STRING" id="68775.A0A5C3MIA5"/>
<gene>
    <name evidence="1" type="ORF">BDQ12DRAFT_708726</name>
</gene>
<keyword evidence="2" id="KW-1185">Reference proteome</keyword>
<dbReference type="AlphaFoldDB" id="A0A5C3MIA5"/>
<evidence type="ECO:0000313" key="2">
    <source>
        <dbReference type="Proteomes" id="UP000308652"/>
    </source>
</evidence>
<name>A0A5C3MIA5_9AGAR</name>